<evidence type="ECO:0000259" key="3">
    <source>
        <dbReference type="PROSITE" id="PS52019"/>
    </source>
</evidence>
<accession>A0A8J8BEC1</accession>
<dbReference type="Gene3D" id="3.10.129.110">
    <property type="entry name" value="Polyketide synthase dehydratase"/>
    <property type="match status" value="1"/>
</dbReference>
<comment type="caution">
    <text evidence="4">The sequence shown here is derived from an EMBL/GenBank/DDBJ whole genome shotgun (WGS) entry which is preliminary data.</text>
</comment>
<feature type="domain" description="PKS/mFAS DH" evidence="3">
    <location>
        <begin position="13"/>
        <end position="278"/>
    </location>
</feature>
<feature type="active site" description="Proton donor; for dehydratase activity" evidence="2">
    <location>
        <position position="200"/>
    </location>
</feature>
<keyword evidence="5" id="KW-1185">Reference proteome</keyword>
<protein>
    <submittedName>
        <fullName evidence="4">Polyketide synthase dehydratase domain-containing protein</fullName>
    </submittedName>
</protein>
<dbReference type="Pfam" id="PF21089">
    <property type="entry name" value="PKS_DH_N"/>
    <property type="match status" value="1"/>
</dbReference>
<sequence length="302" mass="31985">TQPSDLGLTEPGHPLLGAAIELADGSAVFTGRLSLATHSWLAEHAVCDTVLVPGATFVDLALAAGAKHVQELVISRPLIVPDKDGVQLRVEIGAPDETGSRTIDIHSRIGNKTWTHHATGSVTDEPHLATTQPAAWPPADAQPLDISGFYQDLADLGYGYGPLFQGVQAAWRDGDSILTQVALPENTNTDGFGIHPALLDAALHGALLAEQDQSNGTVRLPYTWTGVSLHATGATSLRVRLTVVDEETLALTATDPTGGPVATINALTTRRVTADQILPADTKDRSRRPQHLYHQAWTPVTA</sequence>
<dbReference type="GO" id="GO:0004312">
    <property type="term" value="F:fatty acid synthase activity"/>
    <property type="evidence" value="ECO:0007669"/>
    <property type="project" value="TreeGrafter"/>
</dbReference>
<reference evidence="4" key="1">
    <citation type="submission" date="2021-04" db="EMBL/GenBank/DDBJ databases">
        <title>Genome based classification of Actinospica acidithermotolerans sp. nov., an actinobacterium isolated from an Indonesian hot spring.</title>
        <authorList>
            <person name="Kusuma A.B."/>
            <person name="Putra K.E."/>
            <person name="Nafisah S."/>
            <person name="Loh J."/>
            <person name="Nouioui I."/>
            <person name="Goodfellow M."/>
        </authorList>
    </citation>
    <scope>NUCLEOTIDE SEQUENCE</scope>
    <source>
        <strain evidence="4">DSM 45618</strain>
    </source>
</reference>
<keyword evidence="1" id="KW-0808">Transferase</keyword>
<proteinExistence type="predicted"/>
<feature type="active site" description="Proton acceptor; for dehydratase activity" evidence="2">
    <location>
        <position position="44"/>
    </location>
</feature>
<evidence type="ECO:0000256" key="2">
    <source>
        <dbReference type="PROSITE-ProRule" id="PRU01363"/>
    </source>
</evidence>
<dbReference type="GO" id="GO:0006633">
    <property type="term" value="P:fatty acid biosynthetic process"/>
    <property type="evidence" value="ECO:0007669"/>
    <property type="project" value="TreeGrafter"/>
</dbReference>
<dbReference type="Proteomes" id="UP000677913">
    <property type="component" value="Unassembled WGS sequence"/>
</dbReference>
<evidence type="ECO:0000313" key="4">
    <source>
        <dbReference type="EMBL" id="MBS2967147.1"/>
    </source>
</evidence>
<dbReference type="InterPro" id="IPR050091">
    <property type="entry name" value="PKS_NRPS_Biosynth_Enz"/>
</dbReference>
<organism evidence="4 5">
    <name type="scientific">Actinocrinis puniceicyclus</name>
    <dbReference type="NCBI Taxonomy" id="977794"/>
    <lineage>
        <taxon>Bacteria</taxon>
        <taxon>Bacillati</taxon>
        <taxon>Actinomycetota</taxon>
        <taxon>Actinomycetes</taxon>
        <taxon>Catenulisporales</taxon>
        <taxon>Actinospicaceae</taxon>
        <taxon>Actinocrinis</taxon>
    </lineage>
</organism>
<dbReference type="InterPro" id="IPR049900">
    <property type="entry name" value="PKS_mFAS_DH"/>
</dbReference>
<dbReference type="InterPro" id="IPR049551">
    <property type="entry name" value="PKS_DH_C"/>
</dbReference>
<dbReference type="AlphaFoldDB" id="A0A8J8BEC1"/>
<dbReference type="Pfam" id="PF14765">
    <property type="entry name" value="PS-DH"/>
    <property type="match status" value="1"/>
</dbReference>
<dbReference type="SMART" id="SM00826">
    <property type="entry name" value="PKS_DH"/>
    <property type="match status" value="1"/>
</dbReference>
<gene>
    <name evidence="4" type="ORF">KGA66_29230</name>
</gene>
<feature type="non-terminal residue" evidence="4">
    <location>
        <position position="1"/>
    </location>
</feature>
<dbReference type="InterPro" id="IPR049552">
    <property type="entry name" value="PKS_DH_N"/>
</dbReference>
<evidence type="ECO:0000313" key="5">
    <source>
        <dbReference type="Proteomes" id="UP000677913"/>
    </source>
</evidence>
<dbReference type="PROSITE" id="PS52019">
    <property type="entry name" value="PKS_MFAS_DH"/>
    <property type="match status" value="1"/>
</dbReference>
<dbReference type="PANTHER" id="PTHR43775">
    <property type="entry name" value="FATTY ACID SYNTHASE"/>
    <property type="match status" value="1"/>
</dbReference>
<name>A0A8J8BEC1_9ACTN</name>
<feature type="region of interest" description="C-terminal hotdog fold" evidence="2">
    <location>
        <begin position="141"/>
        <end position="278"/>
    </location>
</feature>
<evidence type="ECO:0000256" key="1">
    <source>
        <dbReference type="ARBA" id="ARBA00022679"/>
    </source>
</evidence>
<dbReference type="EMBL" id="JAGSXH010000350">
    <property type="protein sequence ID" value="MBS2967147.1"/>
    <property type="molecule type" value="Genomic_DNA"/>
</dbReference>
<dbReference type="InterPro" id="IPR042104">
    <property type="entry name" value="PKS_dehydratase_sf"/>
</dbReference>
<feature type="region of interest" description="N-terminal hotdog fold" evidence="2">
    <location>
        <begin position="13"/>
        <end position="129"/>
    </location>
</feature>
<dbReference type="InterPro" id="IPR020807">
    <property type="entry name" value="PKS_DH"/>
</dbReference>
<dbReference type="PANTHER" id="PTHR43775:SF51">
    <property type="entry name" value="INACTIVE PHENOLPHTHIOCEROL SYNTHESIS POLYKETIDE SYNTHASE TYPE I PKS1-RELATED"/>
    <property type="match status" value="1"/>
</dbReference>
<feature type="non-terminal residue" evidence="4">
    <location>
        <position position="302"/>
    </location>
</feature>